<feature type="region of interest" description="Disordered" evidence="1">
    <location>
        <begin position="27"/>
        <end position="328"/>
    </location>
</feature>
<evidence type="ECO:0000313" key="2">
    <source>
        <dbReference type="EMBL" id="GAO48385.1"/>
    </source>
</evidence>
<dbReference type="AlphaFoldDB" id="A0A0E9NG71"/>
<name>A0A0E9NG71_SAICN</name>
<gene>
    <name evidence="2" type="ORF">G7K_2558-t1</name>
</gene>
<reference evidence="2 3" key="1">
    <citation type="journal article" date="2011" name="J. Gen. Appl. Microbiol.">
        <title>Draft genome sequencing of the enigmatic yeast Saitoella complicata.</title>
        <authorList>
            <person name="Nishida H."/>
            <person name="Hamamoto M."/>
            <person name="Sugiyama J."/>
        </authorList>
    </citation>
    <scope>NUCLEOTIDE SEQUENCE [LARGE SCALE GENOMIC DNA]</scope>
    <source>
        <strain evidence="2 3">NRRL Y-17804</strain>
    </source>
</reference>
<evidence type="ECO:0000256" key="1">
    <source>
        <dbReference type="SAM" id="MobiDB-lite"/>
    </source>
</evidence>
<dbReference type="STRING" id="698492.A0A0E9NG71"/>
<dbReference type="Proteomes" id="UP000033140">
    <property type="component" value="Unassembled WGS sequence"/>
</dbReference>
<accession>A0A0E9NG71</accession>
<keyword evidence="3" id="KW-1185">Reference proteome</keyword>
<feature type="compositionally biased region" description="Polar residues" evidence="1">
    <location>
        <begin position="29"/>
        <end position="42"/>
    </location>
</feature>
<organism evidence="2 3">
    <name type="scientific">Saitoella complicata (strain BCRC 22490 / CBS 7301 / JCM 7358 / NBRC 10748 / NRRL Y-17804)</name>
    <dbReference type="NCBI Taxonomy" id="698492"/>
    <lineage>
        <taxon>Eukaryota</taxon>
        <taxon>Fungi</taxon>
        <taxon>Dikarya</taxon>
        <taxon>Ascomycota</taxon>
        <taxon>Taphrinomycotina</taxon>
        <taxon>Taphrinomycotina incertae sedis</taxon>
        <taxon>Saitoella</taxon>
    </lineage>
</organism>
<reference evidence="2 3" key="2">
    <citation type="journal article" date="2014" name="J. Gen. Appl. Microbiol.">
        <title>The early diverging ascomycetous budding yeast Saitoella complicata has three histone deacetylases belonging to the Clr6, Hos2, and Rpd3 lineages.</title>
        <authorList>
            <person name="Nishida H."/>
            <person name="Matsumoto T."/>
            <person name="Kondo S."/>
            <person name="Hamamoto M."/>
            <person name="Yoshikawa H."/>
        </authorList>
    </citation>
    <scope>NUCLEOTIDE SEQUENCE [LARGE SCALE GENOMIC DNA]</scope>
    <source>
        <strain evidence="2 3">NRRL Y-17804</strain>
    </source>
</reference>
<proteinExistence type="predicted"/>
<protein>
    <submittedName>
        <fullName evidence="2">Uncharacterized protein</fullName>
    </submittedName>
</protein>
<dbReference type="RefSeq" id="XP_019022004.1">
    <property type="nucleotide sequence ID" value="XM_019167970.1"/>
</dbReference>
<feature type="compositionally biased region" description="Basic and acidic residues" evidence="1">
    <location>
        <begin position="291"/>
        <end position="300"/>
    </location>
</feature>
<dbReference type="EMBL" id="BACD03000014">
    <property type="protein sequence ID" value="GAO48385.1"/>
    <property type="molecule type" value="Genomic_DNA"/>
</dbReference>
<feature type="compositionally biased region" description="Low complexity" evidence="1">
    <location>
        <begin position="240"/>
        <end position="265"/>
    </location>
</feature>
<evidence type="ECO:0000313" key="3">
    <source>
        <dbReference type="Proteomes" id="UP000033140"/>
    </source>
</evidence>
<reference evidence="2 3" key="3">
    <citation type="journal article" date="2015" name="Genome Announc.">
        <title>Draft Genome Sequence of the Archiascomycetous Yeast Saitoella complicata.</title>
        <authorList>
            <person name="Yamauchi K."/>
            <person name="Kondo S."/>
            <person name="Hamamoto M."/>
            <person name="Takahashi Y."/>
            <person name="Ogura Y."/>
            <person name="Hayashi T."/>
            <person name="Nishida H."/>
        </authorList>
    </citation>
    <scope>NUCLEOTIDE SEQUENCE [LARGE SCALE GENOMIC DNA]</scope>
    <source>
        <strain evidence="2 3">NRRL Y-17804</strain>
    </source>
</reference>
<comment type="caution">
    <text evidence="2">The sequence shown here is derived from an EMBL/GenBank/DDBJ whole genome shotgun (WGS) entry which is preliminary data.</text>
</comment>
<feature type="compositionally biased region" description="Basic and acidic residues" evidence="1">
    <location>
        <begin position="128"/>
        <end position="137"/>
    </location>
</feature>
<feature type="compositionally biased region" description="Low complexity" evidence="1">
    <location>
        <begin position="147"/>
        <end position="182"/>
    </location>
</feature>
<sequence>MLDRQQDPTTPTKSIYASAAGFLGRLISPSKNTRSPCPSPSRSKLPVPSATSTSPQKNFVADPRLSFAPKPPTNVPGKIPDTGTAADKVLAELNARSLSRPVASPHSRALSKIGGKGMARSPSVTQKLSEKQDKLMSKADSIATHWSTQSRSVSAASSHSRPGSAGSIRSTTTSATTTTKAAQKPKLPTVLASPEKKRVTEETQGGTPAKRMKLDPASSRLGMPRSPSKMNLFGSGSGSGTTTAATKTGIPRSPSKSMLSSATSSKLPIPTSTTTTKDEGVKDVSTLNAEANRRHLELQRQRRRDARLTGTVSPVKARAGVKKAPAWK</sequence>